<organism evidence="2 3">
    <name type="scientific">Desmophyllum pertusum</name>
    <dbReference type="NCBI Taxonomy" id="174260"/>
    <lineage>
        <taxon>Eukaryota</taxon>
        <taxon>Metazoa</taxon>
        <taxon>Cnidaria</taxon>
        <taxon>Anthozoa</taxon>
        <taxon>Hexacorallia</taxon>
        <taxon>Scleractinia</taxon>
        <taxon>Caryophylliina</taxon>
        <taxon>Caryophylliidae</taxon>
        <taxon>Desmophyllum</taxon>
    </lineage>
</organism>
<dbReference type="PANTHER" id="PTHR12127:SF7">
    <property type="entry name" value="SD02261P"/>
    <property type="match status" value="1"/>
</dbReference>
<gene>
    <name evidence="2" type="primary">MCOLN3</name>
    <name evidence="2" type="ORF">OS493_025719</name>
</gene>
<reference evidence="2" key="1">
    <citation type="submission" date="2023-01" db="EMBL/GenBank/DDBJ databases">
        <title>Genome assembly of the deep-sea coral Lophelia pertusa.</title>
        <authorList>
            <person name="Herrera S."/>
            <person name="Cordes E."/>
        </authorList>
    </citation>
    <scope>NUCLEOTIDE SEQUENCE</scope>
    <source>
        <strain evidence="2">USNM1676648</strain>
        <tissue evidence="2">Polyp</tissue>
    </source>
</reference>
<evidence type="ECO:0000313" key="2">
    <source>
        <dbReference type="EMBL" id="KAJ7383843.1"/>
    </source>
</evidence>
<dbReference type="GO" id="GO:0005765">
    <property type="term" value="C:lysosomal membrane"/>
    <property type="evidence" value="ECO:0007669"/>
    <property type="project" value="TreeGrafter"/>
</dbReference>
<name>A0A9W9ZMY7_9CNID</name>
<dbReference type="PANTHER" id="PTHR12127">
    <property type="entry name" value="MUCOLIPIN"/>
    <property type="match status" value="1"/>
</dbReference>
<keyword evidence="1" id="KW-1133">Transmembrane helix</keyword>
<proteinExistence type="predicted"/>
<sequence length="102" mass="11935">MHVLVINGDDMFMTFAEMDEKSYAVWVFSKVYLYTFISLFIYVVLSLFIGIISDTYERIKDWGHPPCTKLQRFVHGKNCQRCNSEYRDETQEDDLTGGSITD</sequence>
<dbReference type="InterPro" id="IPR039031">
    <property type="entry name" value="Mucolipin"/>
</dbReference>
<dbReference type="OrthoDB" id="263481at2759"/>
<keyword evidence="3" id="KW-1185">Reference proteome</keyword>
<dbReference type="GO" id="GO:0005886">
    <property type="term" value="C:plasma membrane"/>
    <property type="evidence" value="ECO:0007669"/>
    <property type="project" value="TreeGrafter"/>
</dbReference>
<dbReference type="AlphaFoldDB" id="A0A9W9ZMY7"/>
<dbReference type="GO" id="GO:0072345">
    <property type="term" value="F:NAADP-sensitive calcium-release channel activity"/>
    <property type="evidence" value="ECO:0007669"/>
    <property type="project" value="TreeGrafter"/>
</dbReference>
<protein>
    <submittedName>
        <fullName evidence="2">Mucolipin-3</fullName>
    </submittedName>
</protein>
<keyword evidence="1" id="KW-0812">Transmembrane</keyword>
<evidence type="ECO:0000256" key="1">
    <source>
        <dbReference type="SAM" id="Phobius"/>
    </source>
</evidence>
<evidence type="ECO:0000313" key="3">
    <source>
        <dbReference type="Proteomes" id="UP001163046"/>
    </source>
</evidence>
<dbReference type="Gene3D" id="1.10.287.70">
    <property type="match status" value="1"/>
</dbReference>
<accession>A0A9W9ZMY7</accession>
<feature type="transmembrane region" description="Helical" evidence="1">
    <location>
        <begin position="31"/>
        <end position="52"/>
    </location>
</feature>
<dbReference type="Proteomes" id="UP001163046">
    <property type="component" value="Unassembled WGS sequence"/>
</dbReference>
<keyword evidence="1" id="KW-0472">Membrane</keyword>
<dbReference type="EMBL" id="MU825894">
    <property type="protein sequence ID" value="KAJ7383843.1"/>
    <property type="molecule type" value="Genomic_DNA"/>
</dbReference>
<comment type="caution">
    <text evidence="2">The sequence shown here is derived from an EMBL/GenBank/DDBJ whole genome shotgun (WGS) entry which is preliminary data.</text>
</comment>